<accession>A0ABV7WIG2</accession>
<proteinExistence type="predicted"/>
<dbReference type="RefSeq" id="WP_340290802.1">
    <property type="nucleotide sequence ID" value="NZ_JBBEOI010000023.1"/>
</dbReference>
<gene>
    <name evidence="2" type="ORF">ACFOLH_10245</name>
</gene>
<feature type="transmembrane region" description="Helical" evidence="1">
    <location>
        <begin position="81"/>
        <end position="106"/>
    </location>
</feature>
<keyword evidence="1" id="KW-0812">Transmembrane</keyword>
<evidence type="ECO:0000256" key="1">
    <source>
        <dbReference type="SAM" id="Phobius"/>
    </source>
</evidence>
<keyword evidence="1" id="KW-0472">Membrane</keyword>
<comment type="caution">
    <text evidence="2">The sequence shown here is derived from an EMBL/GenBank/DDBJ whole genome shotgun (WGS) entry which is preliminary data.</text>
</comment>
<dbReference type="Proteomes" id="UP001595685">
    <property type="component" value="Unassembled WGS sequence"/>
</dbReference>
<reference evidence="3" key="1">
    <citation type="journal article" date="2019" name="Int. J. Syst. Evol. Microbiol.">
        <title>The Global Catalogue of Microorganisms (GCM) 10K type strain sequencing project: providing services to taxonomists for standard genome sequencing and annotation.</title>
        <authorList>
            <consortium name="The Broad Institute Genomics Platform"/>
            <consortium name="The Broad Institute Genome Sequencing Center for Infectious Disease"/>
            <person name="Wu L."/>
            <person name="Ma J."/>
        </authorList>
    </citation>
    <scope>NUCLEOTIDE SEQUENCE [LARGE SCALE GENOMIC DNA]</scope>
    <source>
        <strain evidence="3">NCAIM B.02333</strain>
    </source>
</reference>
<keyword evidence="3" id="KW-1185">Reference proteome</keyword>
<feature type="transmembrane region" description="Helical" evidence="1">
    <location>
        <begin position="24"/>
        <end position="49"/>
    </location>
</feature>
<organism evidence="2 3">
    <name type="scientific">Aquipuribacter hungaricus</name>
    <dbReference type="NCBI Taxonomy" id="545624"/>
    <lineage>
        <taxon>Bacteria</taxon>
        <taxon>Bacillati</taxon>
        <taxon>Actinomycetota</taxon>
        <taxon>Actinomycetes</taxon>
        <taxon>Micrococcales</taxon>
        <taxon>Intrasporangiaceae</taxon>
        <taxon>Aquipuribacter</taxon>
    </lineage>
</organism>
<dbReference type="EMBL" id="JBHRWW010000006">
    <property type="protein sequence ID" value="MFC3688722.1"/>
    <property type="molecule type" value="Genomic_DNA"/>
</dbReference>
<evidence type="ECO:0000313" key="3">
    <source>
        <dbReference type="Proteomes" id="UP001595685"/>
    </source>
</evidence>
<sequence>MSRAQELVPDKLHLTRPAPPGRRIALVALAVLVLVSVAGYALTIVATYLENGLTAVPLSEVASGAYDPAALPFPPSDATGALGFLFLLLMPVSSGLGGMLVGLDLLVEGPPRPRADRLLSVGVLVLCAVVFVAFLATAQLSVWWMD</sequence>
<protein>
    <submittedName>
        <fullName evidence="2">Uncharacterized protein</fullName>
    </submittedName>
</protein>
<keyword evidence="1" id="KW-1133">Transmembrane helix</keyword>
<evidence type="ECO:0000313" key="2">
    <source>
        <dbReference type="EMBL" id="MFC3688722.1"/>
    </source>
</evidence>
<feature type="transmembrane region" description="Helical" evidence="1">
    <location>
        <begin position="118"/>
        <end position="144"/>
    </location>
</feature>
<name>A0ABV7WIG2_9MICO</name>